<dbReference type="Proteomes" id="UP000264071">
    <property type="component" value="Unassembled WGS sequence"/>
</dbReference>
<dbReference type="PROSITE" id="PS51257">
    <property type="entry name" value="PROKAR_LIPOPROTEIN"/>
    <property type="match status" value="1"/>
</dbReference>
<proteinExistence type="predicted"/>
<dbReference type="Gene3D" id="3.10.450.50">
    <property type="match status" value="1"/>
</dbReference>
<dbReference type="SUPFAM" id="SSF54427">
    <property type="entry name" value="NTF2-like"/>
    <property type="match status" value="1"/>
</dbReference>
<gene>
    <name evidence="2" type="ORF">DGD08_10355</name>
</gene>
<comment type="caution">
    <text evidence="2">The sequence shown here is derived from an EMBL/GenBank/DDBJ whole genome shotgun (WGS) entry which is preliminary data.</text>
</comment>
<name>A0A3D4VAC7_9BACT</name>
<dbReference type="EMBL" id="DPIY01000010">
    <property type="protein sequence ID" value="HCT57588.1"/>
    <property type="molecule type" value="Genomic_DNA"/>
</dbReference>
<protein>
    <submittedName>
        <fullName evidence="2">Nuclear transport factor 2 family protein</fullName>
    </submittedName>
</protein>
<evidence type="ECO:0000259" key="1">
    <source>
        <dbReference type="Pfam" id="PF14534"/>
    </source>
</evidence>
<feature type="domain" description="DUF4440" evidence="1">
    <location>
        <begin position="34"/>
        <end position="135"/>
    </location>
</feature>
<evidence type="ECO:0000313" key="2">
    <source>
        <dbReference type="EMBL" id="HCT57588.1"/>
    </source>
</evidence>
<organism evidence="2 3">
    <name type="scientific">Gemmatimonas aurantiaca</name>
    <dbReference type="NCBI Taxonomy" id="173480"/>
    <lineage>
        <taxon>Bacteria</taxon>
        <taxon>Pseudomonadati</taxon>
        <taxon>Gemmatimonadota</taxon>
        <taxon>Gemmatimonadia</taxon>
        <taxon>Gemmatimonadales</taxon>
        <taxon>Gemmatimonadaceae</taxon>
        <taxon>Gemmatimonas</taxon>
    </lineage>
</organism>
<dbReference type="AlphaFoldDB" id="A0A3D4VAC7"/>
<reference evidence="2 3" key="1">
    <citation type="journal article" date="2018" name="Nat. Biotechnol.">
        <title>A standardized bacterial taxonomy based on genome phylogeny substantially revises the tree of life.</title>
        <authorList>
            <person name="Parks D.H."/>
            <person name="Chuvochina M."/>
            <person name="Waite D.W."/>
            <person name="Rinke C."/>
            <person name="Skarshewski A."/>
            <person name="Chaumeil P.A."/>
            <person name="Hugenholtz P."/>
        </authorList>
    </citation>
    <scope>NUCLEOTIDE SEQUENCE [LARGE SCALE GENOMIC DNA]</scope>
    <source>
        <strain evidence="2">UBA8844</strain>
    </source>
</reference>
<accession>A0A3D4VAC7</accession>
<dbReference type="InterPro" id="IPR027843">
    <property type="entry name" value="DUF4440"/>
</dbReference>
<evidence type="ECO:0000313" key="3">
    <source>
        <dbReference type="Proteomes" id="UP000264071"/>
    </source>
</evidence>
<dbReference type="InterPro" id="IPR032710">
    <property type="entry name" value="NTF2-like_dom_sf"/>
</dbReference>
<dbReference type="Pfam" id="PF14534">
    <property type="entry name" value="DUF4440"/>
    <property type="match status" value="1"/>
</dbReference>
<sequence>MTRLIRVLTLSAVLTAGCQASPRAGDPAAERAAIEKLSAQYQAAYLAGDAKAIAALYADDAVAQPAGEHPVQGRTGLDAYFAAANAQPVQETFTTLSLVIADGGDMAYEVGKTESPAGIGKFLTIYRKIDGQWRIAAESWSLDAGAPTAAVPGATLTGTYAWKGRESAGCTLKVAQRGEDSAQVQLECNRGAPSFNSGIAEGVVRVVSGGGALIITEYAKPCTLRMQFTASQVVLVQEGSDVDCGFGHGVTADGTYPRTGSALPSFDRDR</sequence>